<keyword evidence="1" id="KW-0479">Metal-binding</keyword>
<proteinExistence type="predicted"/>
<dbReference type="EMBL" id="CP017641">
    <property type="protein sequence ID" value="APZ95385.1"/>
    <property type="molecule type" value="Genomic_DNA"/>
</dbReference>
<dbReference type="PANTHER" id="PTHR33542:SF3">
    <property type="entry name" value="SIROHYDROCHLORIN FERROCHELATASE, CHLOROPLASTIC"/>
    <property type="match status" value="1"/>
</dbReference>
<accession>A0A1P8WMU2</accession>
<keyword evidence="2 3" id="KW-0456">Lyase</keyword>
<dbReference type="GO" id="GO:0046872">
    <property type="term" value="F:metal ion binding"/>
    <property type="evidence" value="ECO:0007669"/>
    <property type="project" value="UniProtKB-KW"/>
</dbReference>
<name>A0A1P8WMU2_9PLAN</name>
<protein>
    <submittedName>
        <fullName evidence="3">Sirohydrochlorin cobaltochelatase</fullName>
        <ecNumber evidence="3">4.99.1.3</ecNumber>
    </submittedName>
</protein>
<evidence type="ECO:0000256" key="2">
    <source>
        <dbReference type="ARBA" id="ARBA00023239"/>
    </source>
</evidence>
<dbReference type="OrthoDB" id="9797895at2"/>
<dbReference type="RefSeq" id="WP_077026550.1">
    <property type="nucleotide sequence ID" value="NZ_CP017641.1"/>
</dbReference>
<dbReference type="Pfam" id="PF01903">
    <property type="entry name" value="CbiX"/>
    <property type="match status" value="1"/>
</dbReference>
<evidence type="ECO:0000313" key="4">
    <source>
        <dbReference type="Proteomes" id="UP000187735"/>
    </source>
</evidence>
<dbReference type="EC" id="4.99.1.3" evidence="3"/>
<dbReference type="PANTHER" id="PTHR33542">
    <property type="entry name" value="SIROHYDROCHLORIN FERROCHELATASE, CHLOROPLASTIC"/>
    <property type="match status" value="1"/>
</dbReference>
<dbReference type="InterPro" id="IPR002762">
    <property type="entry name" value="CbiX-like"/>
</dbReference>
<dbReference type="Gene3D" id="3.40.50.1400">
    <property type="match status" value="1"/>
</dbReference>
<evidence type="ECO:0000313" key="3">
    <source>
        <dbReference type="EMBL" id="APZ95385.1"/>
    </source>
</evidence>
<dbReference type="SUPFAM" id="SSF53800">
    <property type="entry name" value="Chelatase"/>
    <property type="match status" value="1"/>
</dbReference>
<gene>
    <name evidence="3" type="primary">cbiX</name>
    <name evidence="3" type="ORF">Fuma_05043</name>
</gene>
<dbReference type="KEGG" id="fmr:Fuma_05043"/>
<organism evidence="3 4">
    <name type="scientific">Fuerstiella marisgermanici</name>
    <dbReference type="NCBI Taxonomy" id="1891926"/>
    <lineage>
        <taxon>Bacteria</taxon>
        <taxon>Pseudomonadati</taxon>
        <taxon>Planctomycetota</taxon>
        <taxon>Planctomycetia</taxon>
        <taxon>Planctomycetales</taxon>
        <taxon>Planctomycetaceae</taxon>
        <taxon>Fuerstiella</taxon>
    </lineage>
</organism>
<keyword evidence="4" id="KW-1185">Reference proteome</keyword>
<sequence>MSDSSAPVNAVIIVDHGSRREASNDMLLKATEAFAQQSSYDIVEPAHMELAQPDIAAAYRNCVARGAKRIIVFPYFLSPGRHWNEDIPNLVKSAALPFPDTEWLVTAPFGLHPGMSSIINDRIRHCLEVAEAGEGSCDVCDAEEPCHIRDGKT</sequence>
<dbReference type="Proteomes" id="UP000187735">
    <property type="component" value="Chromosome"/>
</dbReference>
<reference evidence="3 4" key="1">
    <citation type="journal article" date="2016" name="Front. Microbiol.">
        <title>Fuerstia marisgermanicae gen. nov., sp. nov., an Unusual Member of the Phylum Planctomycetes from the German Wadden Sea.</title>
        <authorList>
            <person name="Kohn T."/>
            <person name="Heuer A."/>
            <person name="Jogler M."/>
            <person name="Vollmers J."/>
            <person name="Boedeker C."/>
            <person name="Bunk B."/>
            <person name="Rast P."/>
            <person name="Borchert D."/>
            <person name="Glockner I."/>
            <person name="Freese H.M."/>
            <person name="Klenk H.P."/>
            <person name="Overmann J."/>
            <person name="Kaster A.K."/>
            <person name="Rohde M."/>
            <person name="Wiegand S."/>
            <person name="Jogler C."/>
        </authorList>
    </citation>
    <scope>NUCLEOTIDE SEQUENCE [LARGE SCALE GENOMIC DNA]</scope>
    <source>
        <strain evidence="3 4">NH11</strain>
    </source>
</reference>
<dbReference type="AlphaFoldDB" id="A0A1P8WMU2"/>
<dbReference type="GO" id="GO:0016852">
    <property type="term" value="F:sirohydrochlorin cobaltochelatase activity"/>
    <property type="evidence" value="ECO:0007669"/>
    <property type="project" value="UniProtKB-EC"/>
</dbReference>
<evidence type="ECO:0000256" key="1">
    <source>
        <dbReference type="ARBA" id="ARBA00022723"/>
    </source>
</evidence>
<dbReference type="STRING" id="1891926.Fuma_05043"/>
<dbReference type="InterPro" id="IPR050963">
    <property type="entry name" value="Sirohydro_Cobaltochel/CbiX"/>
</dbReference>
<dbReference type="CDD" id="cd03416">
    <property type="entry name" value="CbiX_SirB_N"/>
    <property type="match status" value="1"/>
</dbReference>